<organism evidence="1 2">
    <name type="scientific">Ancylostoma duodenale</name>
    <dbReference type="NCBI Taxonomy" id="51022"/>
    <lineage>
        <taxon>Eukaryota</taxon>
        <taxon>Metazoa</taxon>
        <taxon>Ecdysozoa</taxon>
        <taxon>Nematoda</taxon>
        <taxon>Chromadorea</taxon>
        <taxon>Rhabditida</taxon>
        <taxon>Rhabditina</taxon>
        <taxon>Rhabditomorpha</taxon>
        <taxon>Strongyloidea</taxon>
        <taxon>Ancylostomatidae</taxon>
        <taxon>Ancylostomatinae</taxon>
        <taxon>Ancylostoma</taxon>
    </lineage>
</organism>
<evidence type="ECO:0000313" key="1">
    <source>
        <dbReference type="EMBL" id="KIH67997.1"/>
    </source>
</evidence>
<dbReference type="PANTHER" id="PTHR47331:SF2">
    <property type="match status" value="1"/>
</dbReference>
<name>A0A0C2DYC5_9BILA</name>
<dbReference type="Gene3D" id="3.30.420.10">
    <property type="entry name" value="Ribonuclease H-like superfamily/Ribonuclease H"/>
    <property type="match status" value="1"/>
</dbReference>
<evidence type="ECO:0000313" key="2">
    <source>
        <dbReference type="Proteomes" id="UP000054047"/>
    </source>
</evidence>
<dbReference type="Proteomes" id="UP000054047">
    <property type="component" value="Unassembled WGS sequence"/>
</dbReference>
<reference evidence="1 2" key="1">
    <citation type="submission" date="2013-12" db="EMBL/GenBank/DDBJ databases">
        <title>Draft genome of the parsitic nematode Ancylostoma duodenale.</title>
        <authorList>
            <person name="Mitreva M."/>
        </authorList>
    </citation>
    <scope>NUCLEOTIDE SEQUENCE [LARGE SCALE GENOMIC DNA]</scope>
    <source>
        <strain evidence="1 2">Zhejiang</strain>
    </source>
</reference>
<dbReference type="OrthoDB" id="5841284at2759"/>
<evidence type="ECO:0008006" key="3">
    <source>
        <dbReference type="Google" id="ProtNLM"/>
    </source>
</evidence>
<protein>
    <recommendedName>
        <fullName evidence="3">Integrase catalytic domain-containing protein</fullName>
    </recommendedName>
</protein>
<gene>
    <name evidence="1" type="ORF">ANCDUO_01676</name>
</gene>
<dbReference type="GO" id="GO:0003676">
    <property type="term" value="F:nucleic acid binding"/>
    <property type="evidence" value="ECO:0007669"/>
    <property type="project" value="InterPro"/>
</dbReference>
<dbReference type="EMBL" id="KN726496">
    <property type="protein sequence ID" value="KIH67997.1"/>
    <property type="molecule type" value="Genomic_DNA"/>
</dbReference>
<dbReference type="InterPro" id="IPR012337">
    <property type="entry name" value="RNaseH-like_sf"/>
</dbReference>
<dbReference type="SUPFAM" id="SSF53098">
    <property type="entry name" value="Ribonuclease H-like"/>
    <property type="match status" value="1"/>
</dbReference>
<dbReference type="PANTHER" id="PTHR47331">
    <property type="entry name" value="PHD-TYPE DOMAIN-CONTAINING PROTEIN"/>
    <property type="match status" value="1"/>
</dbReference>
<keyword evidence="2" id="KW-1185">Reference proteome</keyword>
<sequence length="149" mass="17212">MGMDFFGPMQYRSEGNIIEKYWMLLFTCLNSRAIYVDIVLNMTTQSVLHALRRFIATIGCPTWIVCDNALSFRKVAECYSSLPNSDIDKDIIDYSTKKRIQVKFIPSLSPWQGGIYEKMIVYKRFGQTHTLMSENKAPECTVTSNTRTR</sequence>
<dbReference type="AlphaFoldDB" id="A0A0C2DYC5"/>
<accession>A0A0C2DYC5</accession>
<proteinExistence type="predicted"/>
<dbReference type="InterPro" id="IPR036397">
    <property type="entry name" value="RNaseH_sf"/>
</dbReference>